<feature type="transmembrane region" description="Helical" evidence="1">
    <location>
        <begin position="14"/>
        <end position="39"/>
    </location>
</feature>
<dbReference type="Pfam" id="PF13385">
    <property type="entry name" value="Laminin_G_3"/>
    <property type="match status" value="1"/>
</dbReference>
<evidence type="ECO:0000313" key="2">
    <source>
        <dbReference type="EMBL" id="MFC7124873.1"/>
    </source>
</evidence>
<dbReference type="NCBIfam" id="TIGR02537">
    <property type="entry name" value="arch_flag_Nterm"/>
    <property type="match status" value="1"/>
</dbReference>
<evidence type="ECO:0000313" key="3">
    <source>
        <dbReference type="Proteomes" id="UP001596414"/>
    </source>
</evidence>
<keyword evidence="1" id="KW-0812">Transmembrane</keyword>
<dbReference type="AlphaFoldDB" id="A0ABD5X4P0"/>
<keyword evidence="1" id="KW-0472">Membrane</keyword>
<sequence>MSGFRTDSRSASPVIGNLLLVAIILVLGTVIFTVSATFLNGYGTPTADAAFEFTQSPAGLVLQPQALGTDIVVKLDGTEIERLASDEVGTSILLPTAPGSQITVVSQDEQQSVLLREEVDDRDRLGDFTAYYTFEQGADSDTLQDLSGNGNDGTLVDEGGGNGPEWGGCGLQFDGVNDRVDITDISAPVNVSEFTVVVKYTQTGKKGSINQLIEHQFSGGNEWFFETSPSNNGGYTIDYAVEFPDEVVASGAVSTNTTHVVVGTFDGNSYDLYVDGNRIASGSHSASVGMGDLRLGRDFESSSQYFDGALCELRLYYTAFDSNQIEQITTVLGS</sequence>
<gene>
    <name evidence="2" type="ORF">ACFQJ7_02310</name>
</gene>
<evidence type="ECO:0000256" key="1">
    <source>
        <dbReference type="SAM" id="Phobius"/>
    </source>
</evidence>
<dbReference type="EMBL" id="JBHSZQ010000002">
    <property type="protein sequence ID" value="MFC7124873.1"/>
    <property type="molecule type" value="Genomic_DNA"/>
</dbReference>
<organism evidence="2 3">
    <name type="scientific">Halovenus rubra</name>
    <dbReference type="NCBI Taxonomy" id="869890"/>
    <lineage>
        <taxon>Archaea</taxon>
        <taxon>Methanobacteriati</taxon>
        <taxon>Methanobacteriota</taxon>
        <taxon>Stenosarchaea group</taxon>
        <taxon>Halobacteria</taxon>
        <taxon>Halobacteriales</taxon>
        <taxon>Haloarculaceae</taxon>
        <taxon>Halovenus</taxon>
    </lineage>
</organism>
<accession>A0ABD5X4P0</accession>
<dbReference type="InterPro" id="IPR013320">
    <property type="entry name" value="ConA-like_dom_sf"/>
</dbReference>
<dbReference type="InterPro" id="IPR013373">
    <property type="entry name" value="Flagellin/pilin_N_arc"/>
</dbReference>
<name>A0ABD5X4P0_9EURY</name>
<keyword evidence="1" id="KW-1133">Transmembrane helix</keyword>
<dbReference type="RefSeq" id="WP_267638352.1">
    <property type="nucleotide sequence ID" value="NZ_JAODIY010000013.1"/>
</dbReference>
<proteinExistence type="predicted"/>
<reference evidence="2 3" key="1">
    <citation type="journal article" date="2014" name="Int. J. Syst. Evol. Microbiol.">
        <title>Complete genome sequence of Corynebacterium casei LMG S-19264T (=DSM 44701T), isolated from a smear-ripened cheese.</title>
        <authorList>
            <consortium name="US DOE Joint Genome Institute (JGI-PGF)"/>
            <person name="Walter F."/>
            <person name="Albersmeier A."/>
            <person name="Kalinowski J."/>
            <person name="Ruckert C."/>
        </authorList>
    </citation>
    <scope>NUCLEOTIDE SEQUENCE [LARGE SCALE GENOMIC DNA]</scope>
    <source>
        <strain evidence="2 3">CGMCC 4.7215</strain>
    </source>
</reference>
<dbReference type="Gene3D" id="2.60.120.200">
    <property type="match status" value="1"/>
</dbReference>
<dbReference type="SUPFAM" id="SSF49899">
    <property type="entry name" value="Concanavalin A-like lectins/glucanases"/>
    <property type="match status" value="1"/>
</dbReference>
<dbReference type="Proteomes" id="UP001596414">
    <property type="component" value="Unassembled WGS sequence"/>
</dbReference>
<comment type="caution">
    <text evidence="2">The sequence shown here is derived from an EMBL/GenBank/DDBJ whole genome shotgun (WGS) entry which is preliminary data.</text>
</comment>
<protein>
    <submittedName>
        <fullName evidence="2">LamG domain-containing protein</fullName>
    </submittedName>
</protein>